<feature type="transmembrane region" description="Helical" evidence="2">
    <location>
        <begin position="212"/>
        <end position="228"/>
    </location>
</feature>
<organism evidence="3 4">
    <name type="scientific">Arthrobacter halodurans</name>
    <dbReference type="NCBI Taxonomy" id="516699"/>
    <lineage>
        <taxon>Bacteria</taxon>
        <taxon>Bacillati</taxon>
        <taxon>Actinomycetota</taxon>
        <taxon>Actinomycetes</taxon>
        <taxon>Micrococcales</taxon>
        <taxon>Micrococcaceae</taxon>
        <taxon>Arthrobacter</taxon>
    </lineage>
</organism>
<dbReference type="Proteomes" id="UP001575652">
    <property type="component" value="Unassembled WGS sequence"/>
</dbReference>
<evidence type="ECO:0000256" key="2">
    <source>
        <dbReference type="SAM" id="Phobius"/>
    </source>
</evidence>
<reference evidence="3 4" key="1">
    <citation type="submission" date="2024-09" db="EMBL/GenBank/DDBJ databases">
        <authorList>
            <person name="Salinas-Garcia M.A."/>
            <person name="Prieme A."/>
        </authorList>
    </citation>
    <scope>NUCLEOTIDE SEQUENCE [LARGE SCALE GENOMIC DNA]</scope>
    <source>
        <strain evidence="3 4">DSM 21081</strain>
    </source>
</reference>
<name>A0ABV4URL6_9MICC</name>
<keyword evidence="2" id="KW-1133">Transmembrane helix</keyword>
<keyword evidence="4" id="KW-1185">Reference proteome</keyword>
<accession>A0ABV4URL6</accession>
<keyword evidence="2" id="KW-0812">Transmembrane</keyword>
<feature type="transmembrane region" description="Helical" evidence="2">
    <location>
        <begin position="27"/>
        <end position="47"/>
    </location>
</feature>
<dbReference type="EMBL" id="JBHDLJ010000022">
    <property type="protein sequence ID" value="MFB0836311.1"/>
    <property type="molecule type" value="Genomic_DNA"/>
</dbReference>
<proteinExistence type="predicted"/>
<comment type="caution">
    <text evidence="3">The sequence shown here is derived from an EMBL/GenBank/DDBJ whole genome shotgun (WGS) entry which is preliminary data.</text>
</comment>
<dbReference type="RefSeq" id="WP_373973497.1">
    <property type="nucleotide sequence ID" value="NZ_JBHDLJ010000022.1"/>
</dbReference>
<feature type="transmembrane region" description="Helical" evidence="2">
    <location>
        <begin position="189"/>
        <end position="206"/>
    </location>
</feature>
<feature type="region of interest" description="Disordered" evidence="1">
    <location>
        <begin position="236"/>
        <end position="256"/>
    </location>
</feature>
<feature type="transmembrane region" description="Helical" evidence="2">
    <location>
        <begin position="128"/>
        <end position="154"/>
    </location>
</feature>
<feature type="transmembrane region" description="Helical" evidence="2">
    <location>
        <begin position="160"/>
        <end position="182"/>
    </location>
</feature>
<evidence type="ECO:0000313" key="3">
    <source>
        <dbReference type="EMBL" id="MFB0836311.1"/>
    </source>
</evidence>
<evidence type="ECO:0000256" key="1">
    <source>
        <dbReference type="SAM" id="MobiDB-lite"/>
    </source>
</evidence>
<keyword evidence="2" id="KW-0472">Membrane</keyword>
<feature type="transmembrane region" description="Helical" evidence="2">
    <location>
        <begin position="59"/>
        <end position="81"/>
    </location>
</feature>
<sequence>MSTTTTAATAAAGMAAFERTTSRWGRLTMLAGLVLSLAGPAYLVLFADLGITFAHIATAYLAVAATFLVFAVVEPITYFPILGQAAMYQAFMIGNISNKLLPAAIVAQSRVGVRPGTRKGDLTSVMAICGAAVVHLTSLLIFVGILGTWLLTIIPPDVTVVARAYILPAIMGAVLVQAIATVRQARPTIIAVLAALLMLFLVLPAAPALAPFGTAIVVLATVLISWFARNRKATHTAQDEDGEGPLAEETATRTGR</sequence>
<protein>
    <submittedName>
        <fullName evidence="3">Uncharacterized protein</fullName>
    </submittedName>
</protein>
<evidence type="ECO:0000313" key="4">
    <source>
        <dbReference type="Proteomes" id="UP001575652"/>
    </source>
</evidence>
<gene>
    <name evidence="3" type="ORF">ACETWP_17105</name>
</gene>